<organism evidence="4 5">
    <name type="scientific">Gulo gulo</name>
    <name type="common">Wolverine</name>
    <name type="synonym">Gluton</name>
    <dbReference type="NCBI Taxonomy" id="48420"/>
    <lineage>
        <taxon>Eukaryota</taxon>
        <taxon>Metazoa</taxon>
        <taxon>Chordata</taxon>
        <taxon>Craniata</taxon>
        <taxon>Vertebrata</taxon>
        <taxon>Euteleostomi</taxon>
        <taxon>Mammalia</taxon>
        <taxon>Eutheria</taxon>
        <taxon>Laurasiatheria</taxon>
        <taxon>Carnivora</taxon>
        <taxon>Caniformia</taxon>
        <taxon>Musteloidea</taxon>
        <taxon>Mustelidae</taxon>
        <taxon>Guloninae</taxon>
        <taxon>Gulo</taxon>
    </lineage>
</organism>
<reference evidence="4 5" key="1">
    <citation type="submission" date="2018-10" db="EMBL/GenBank/DDBJ databases">
        <authorList>
            <person name="Ekblom R."/>
            <person name="Jareborg N."/>
        </authorList>
    </citation>
    <scope>NUCLEOTIDE SEQUENCE [LARGE SCALE GENOMIC DNA]</scope>
    <source>
        <tissue evidence="4">Muscle</tissue>
    </source>
</reference>
<dbReference type="SUPFAM" id="SSF50182">
    <property type="entry name" value="Sm-like ribonucleoproteins"/>
    <property type="match status" value="1"/>
</dbReference>
<protein>
    <recommendedName>
        <fullName evidence="3">Sm domain-containing protein</fullName>
    </recommendedName>
</protein>
<comment type="caution">
    <text evidence="4">The sequence shown here is derived from an EMBL/GenBank/DDBJ whole genome shotgun (WGS) entry which is preliminary data.</text>
</comment>
<dbReference type="GO" id="GO:0043186">
    <property type="term" value="C:P granule"/>
    <property type="evidence" value="ECO:0007669"/>
    <property type="project" value="TreeGrafter"/>
</dbReference>
<dbReference type="InterPro" id="IPR044641">
    <property type="entry name" value="Lsm7/SmG-like"/>
</dbReference>
<dbReference type="GO" id="GO:0005685">
    <property type="term" value="C:U1 snRNP"/>
    <property type="evidence" value="ECO:0007669"/>
    <property type="project" value="TreeGrafter"/>
</dbReference>
<dbReference type="GO" id="GO:0005689">
    <property type="term" value="C:U12-type spliceosomal complex"/>
    <property type="evidence" value="ECO:0007669"/>
    <property type="project" value="TreeGrafter"/>
</dbReference>
<dbReference type="AlphaFoldDB" id="A0A9X9Q0D2"/>
<sequence>MSKAYPPELKKFMENKLSSKLTGGRHAQGIVWGLNPFMNLVIEGCVETAAGRPQNSSGEVGGNTRKSYQVRSLAMSIGNACVHQEKPAASHAPLHCTCFTTV</sequence>
<dbReference type="GO" id="GO:0005687">
    <property type="term" value="C:U4 snRNP"/>
    <property type="evidence" value="ECO:0007669"/>
    <property type="project" value="TreeGrafter"/>
</dbReference>
<dbReference type="PANTHER" id="PTHR10553">
    <property type="entry name" value="SMALL NUCLEAR RIBONUCLEOPROTEIN"/>
    <property type="match status" value="1"/>
</dbReference>
<dbReference type="GO" id="GO:0097526">
    <property type="term" value="C:spliceosomal tri-snRNP complex"/>
    <property type="evidence" value="ECO:0007669"/>
    <property type="project" value="TreeGrafter"/>
</dbReference>
<dbReference type="GO" id="GO:0003723">
    <property type="term" value="F:RNA binding"/>
    <property type="evidence" value="ECO:0007669"/>
    <property type="project" value="TreeGrafter"/>
</dbReference>
<dbReference type="GO" id="GO:0071011">
    <property type="term" value="C:precatalytic spliceosome"/>
    <property type="evidence" value="ECO:0007669"/>
    <property type="project" value="TreeGrafter"/>
</dbReference>
<dbReference type="GO" id="GO:0071004">
    <property type="term" value="C:U2-type prespliceosome"/>
    <property type="evidence" value="ECO:0007669"/>
    <property type="project" value="TreeGrafter"/>
</dbReference>
<evidence type="ECO:0000313" key="4">
    <source>
        <dbReference type="EMBL" id="VCW84474.1"/>
    </source>
</evidence>
<evidence type="ECO:0000256" key="2">
    <source>
        <dbReference type="ARBA" id="ARBA00023274"/>
    </source>
</evidence>
<gene>
    <name evidence="4" type="ORF">BN2614_LOCUS2</name>
</gene>
<dbReference type="Proteomes" id="UP000269945">
    <property type="component" value="Unassembled WGS sequence"/>
</dbReference>
<keyword evidence="2" id="KW-0687">Ribonucleoprotein</keyword>
<dbReference type="Gene3D" id="2.30.30.100">
    <property type="match status" value="1"/>
</dbReference>
<dbReference type="GO" id="GO:0005686">
    <property type="term" value="C:U2 snRNP"/>
    <property type="evidence" value="ECO:0007669"/>
    <property type="project" value="TreeGrafter"/>
</dbReference>
<evidence type="ECO:0000256" key="1">
    <source>
        <dbReference type="ARBA" id="ARBA00006850"/>
    </source>
</evidence>
<dbReference type="PANTHER" id="PTHR10553:SF26">
    <property type="entry name" value="SMALL NUCLEAR RIBONUCLEOPROTEIN G-RELATED"/>
    <property type="match status" value="1"/>
</dbReference>
<dbReference type="EMBL" id="CYRY02014361">
    <property type="protein sequence ID" value="VCW84474.1"/>
    <property type="molecule type" value="Genomic_DNA"/>
</dbReference>
<comment type="similarity">
    <text evidence="1">Belongs to the snRNP Sm proteins family.</text>
</comment>
<dbReference type="GO" id="GO:0000398">
    <property type="term" value="P:mRNA splicing, via spliceosome"/>
    <property type="evidence" value="ECO:0007669"/>
    <property type="project" value="TreeGrafter"/>
</dbReference>
<keyword evidence="5" id="KW-1185">Reference proteome</keyword>
<proteinExistence type="inferred from homology"/>
<evidence type="ECO:0000313" key="5">
    <source>
        <dbReference type="Proteomes" id="UP000269945"/>
    </source>
</evidence>
<dbReference type="InterPro" id="IPR001163">
    <property type="entry name" value="Sm_dom_euk/arc"/>
</dbReference>
<dbReference type="GO" id="GO:0034719">
    <property type="term" value="C:SMN-Sm protein complex"/>
    <property type="evidence" value="ECO:0007669"/>
    <property type="project" value="TreeGrafter"/>
</dbReference>
<feature type="domain" description="Sm" evidence="3">
    <location>
        <begin position="8"/>
        <end position="54"/>
    </location>
</feature>
<dbReference type="GO" id="GO:0071013">
    <property type="term" value="C:catalytic step 2 spliceosome"/>
    <property type="evidence" value="ECO:0007669"/>
    <property type="project" value="TreeGrafter"/>
</dbReference>
<dbReference type="GO" id="GO:0005682">
    <property type="term" value="C:U5 snRNP"/>
    <property type="evidence" value="ECO:0007669"/>
    <property type="project" value="TreeGrafter"/>
</dbReference>
<evidence type="ECO:0000259" key="3">
    <source>
        <dbReference type="Pfam" id="PF01423"/>
    </source>
</evidence>
<name>A0A9X9Q0D2_GULGU</name>
<dbReference type="InterPro" id="IPR010920">
    <property type="entry name" value="LSM_dom_sf"/>
</dbReference>
<accession>A0A9X9Q0D2</accession>
<dbReference type="Pfam" id="PF01423">
    <property type="entry name" value="LSM"/>
    <property type="match status" value="1"/>
</dbReference>